<sequence length="35" mass="4084">MCRLRIDQNGTWQIIAITYKTNILESTAKVHLHNT</sequence>
<proteinExistence type="predicted"/>
<reference evidence="1" key="1">
    <citation type="submission" date="2018-02" db="EMBL/GenBank/DDBJ databases">
        <title>Rhizophora mucronata_Transcriptome.</title>
        <authorList>
            <person name="Meera S.P."/>
            <person name="Sreeshan A."/>
            <person name="Augustine A."/>
        </authorList>
    </citation>
    <scope>NUCLEOTIDE SEQUENCE</scope>
    <source>
        <tissue evidence="1">Leaf</tissue>
    </source>
</reference>
<dbReference type="AlphaFoldDB" id="A0A2P2QI73"/>
<organism evidence="1">
    <name type="scientific">Rhizophora mucronata</name>
    <name type="common">Asiatic mangrove</name>
    <dbReference type="NCBI Taxonomy" id="61149"/>
    <lineage>
        <taxon>Eukaryota</taxon>
        <taxon>Viridiplantae</taxon>
        <taxon>Streptophyta</taxon>
        <taxon>Embryophyta</taxon>
        <taxon>Tracheophyta</taxon>
        <taxon>Spermatophyta</taxon>
        <taxon>Magnoliopsida</taxon>
        <taxon>eudicotyledons</taxon>
        <taxon>Gunneridae</taxon>
        <taxon>Pentapetalae</taxon>
        <taxon>rosids</taxon>
        <taxon>fabids</taxon>
        <taxon>Malpighiales</taxon>
        <taxon>Rhizophoraceae</taxon>
        <taxon>Rhizophora</taxon>
    </lineage>
</organism>
<name>A0A2P2QI73_RHIMU</name>
<dbReference type="EMBL" id="GGEC01086162">
    <property type="protein sequence ID" value="MBX66646.1"/>
    <property type="molecule type" value="Transcribed_RNA"/>
</dbReference>
<accession>A0A2P2QI73</accession>
<evidence type="ECO:0000313" key="1">
    <source>
        <dbReference type="EMBL" id="MBX66646.1"/>
    </source>
</evidence>
<protein>
    <submittedName>
        <fullName evidence="1">Uncharacterized protein</fullName>
    </submittedName>
</protein>